<evidence type="ECO:0000313" key="2">
    <source>
        <dbReference type="Proteomes" id="UP000829398"/>
    </source>
</evidence>
<dbReference type="EMBL" id="CM039174">
    <property type="protein sequence ID" value="KAH9754527.1"/>
    <property type="molecule type" value="Genomic_DNA"/>
</dbReference>
<gene>
    <name evidence="1" type="ORF">KPL71_015467</name>
</gene>
<dbReference type="Proteomes" id="UP000829398">
    <property type="component" value="Chromosome 5"/>
</dbReference>
<comment type="caution">
    <text evidence="1">The sequence shown here is derived from an EMBL/GenBank/DDBJ whole genome shotgun (WGS) entry which is preliminary data.</text>
</comment>
<evidence type="ECO:0000313" key="1">
    <source>
        <dbReference type="EMBL" id="KAH9754527.1"/>
    </source>
</evidence>
<organism evidence="1 2">
    <name type="scientific">Citrus sinensis</name>
    <name type="common">Sweet orange</name>
    <name type="synonym">Citrus aurantium var. sinensis</name>
    <dbReference type="NCBI Taxonomy" id="2711"/>
    <lineage>
        <taxon>Eukaryota</taxon>
        <taxon>Viridiplantae</taxon>
        <taxon>Streptophyta</taxon>
        <taxon>Embryophyta</taxon>
        <taxon>Tracheophyta</taxon>
        <taxon>Spermatophyta</taxon>
        <taxon>Magnoliopsida</taxon>
        <taxon>eudicotyledons</taxon>
        <taxon>Gunneridae</taxon>
        <taxon>Pentapetalae</taxon>
        <taxon>rosids</taxon>
        <taxon>malvids</taxon>
        <taxon>Sapindales</taxon>
        <taxon>Rutaceae</taxon>
        <taxon>Aurantioideae</taxon>
        <taxon>Citrus</taxon>
    </lineage>
</organism>
<name>A0ACB8KJC1_CITSI</name>
<reference evidence="2" key="1">
    <citation type="journal article" date="2023" name="Hortic. Res.">
        <title>A chromosome-level phased genome enabling allele-level studies in sweet orange: a case study on citrus Huanglongbing tolerance.</title>
        <authorList>
            <person name="Wu B."/>
            <person name="Yu Q."/>
            <person name="Deng Z."/>
            <person name="Duan Y."/>
            <person name="Luo F."/>
            <person name="Gmitter F. Jr."/>
        </authorList>
    </citation>
    <scope>NUCLEOTIDE SEQUENCE [LARGE SCALE GENOMIC DNA]</scope>
    <source>
        <strain evidence="2">cv. Valencia</strain>
    </source>
</reference>
<keyword evidence="2" id="KW-1185">Reference proteome</keyword>
<protein>
    <submittedName>
        <fullName evidence="1">Uncharacterized protein</fullName>
    </submittedName>
</protein>
<sequence length="237" mass="26612">MLEIMVEMAKKLTKSDIEVMVAICWTIWYGKNKFLFEGKKMEPLLTISRVEAVVEAYRRVKQLKLELKATSSSKNQQVWSPPPDNTFKVNVDAAVNFERQKAGLGVVIRDSCNKVKVAAVKTTLFTGDVKTAEAEAVEWGLVVAKSAAFQCIMVESDCQEVVKLINNKEGSRTEVMWVISEIQSLSKDFQNFSCYHTPRSCNTHAHSLAKLALRNNETVVWLEPIPVEVESVLSSLL</sequence>
<accession>A0ACB8KJC1</accession>
<proteinExistence type="predicted"/>